<protein>
    <submittedName>
        <fullName evidence="9">PLDc_N domain-containing protein</fullName>
    </submittedName>
</protein>
<dbReference type="Proteomes" id="UP000295626">
    <property type="component" value="Unassembled WGS sequence"/>
</dbReference>
<comment type="subcellular location">
    <subcellularLocation>
        <location evidence="1">Cell membrane</location>
        <topology evidence="1">Multi-pass membrane protein</topology>
    </subcellularLocation>
</comment>
<evidence type="ECO:0000313" key="9">
    <source>
        <dbReference type="EMBL" id="TDC01728.1"/>
    </source>
</evidence>
<proteinExistence type="predicted"/>
<keyword evidence="4 7" id="KW-1133">Transmembrane helix</keyword>
<evidence type="ECO:0000259" key="8">
    <source>
        <dbReference type="Pfam" id="PF13396"/>
    </source>
</evidence>
<feature type="compositionally biased region" description="Basic and acidic residues" evidence="6">
    <location>
        <begin position="93"/>
        <end position="125"/>
    </location>
</feature>
<keyword evidence="5 7" id="KW-0472">Membrane</keyword>
<feature type="compositionally biased region" description="Basic and acidic residues" evidence="6">
    <location>
        <begin position="158"/>
        <end position="182"/>
    </location>
</feature>
<dbReference type="PROSITE" id="PS51257">
    <property type="entry name" value="PROKAR_LIPOPROTEIN"/>
    <property type="match status" value="1"/>
</dbReference>
<dbReference type="Pfam" id="PF13396">
    <property type="entry name" value="PLDc_N"/>
    <property type="match status" value="1"/>
</dbReference>
<organism evidence="9 10">
    <name type="scientific">Micromonospora fluostatini</name>
    <dbReference type="NCBI Taxonomy" id="1629071"/>
    <lineage>
        <taxon>Bacteria</taxon>
        <taxon>Bacillati</taxon>
        <taxon>Actinomycetota</taxon>
        <taxon>Actinomycetes</taxon>
        <taxon>Micromonosporales</taxon>
        <taxon>Micromonosporaceae</taxon>
        <taxon>Micromonospora</taxon>
    </lineage>
</organism>
<evidence type="ECO:0000256" key="2">
    <source>
        <dbReference type="ARBA" id="ARBA00022475"/>
    </source>
</evidence>
<feature type="transmembrane region" description="Helical" evidence="7">
    <location>
        <begin position="36"/>
        <end position="57"/>
    </location>
</feature>
<keyword evidence="10" id="KW-1185">Reference proteome</keyword>
<keyword evidence="2" id="KW-1003">Cell membrane</keyword>
<evidence type="ECO:0000256" key="4">
    <source>
        <dbReference type="ARBA" id="ARBA00022989"/>
    </source>
</evidence>
<accession>A0ABY2DL33</accession>
<feature type="compositionally biased region" description="Low complexity" evidence="6">
    <location>
        <begin position="148"/>
        <end position="157"/>
    </location>
</feature>
<gene>
    <name evidence="9" type="ORF">E1091_02310</name>
</gene>
<keyword evidence="3 7" id="KW-0812">Transmembrane</keyword>
<dbReference type="EMBL" id="SMKE01000036">
    <property type="protein sequence ID" value="TDC01728.1"/>
    <property type="molecule type" value="Genomic_DNA"/>
</dbReference>
<evidence type="ECO:0000313" key="10">
    <source>
        <dbReference type="Proteomes" id="UP000295626"/>
    </source>
</evidence>
<feature type="domain" description="Cardiolipin synthase N-terminal" evidence="8">
    <location>
        <begin position="15"/>
        <end position="59"/>
    </location>
</feature>
<evidence type="ECO:0000256" key="5">
    <source>
        <dbReference type="ARBA" id="ARBA00023136"/>
    </source>
</evidence>
<evidence type="ECO:0000256" key="1">
    <source>
        <dbReference type="ARBA" id="ARBA00004651"/>
    </source>
</evidence>
<comment type="caution">
    <text evidence="9">The sequence shown here is derived from an EMBL/GenBank/DDBJ whole genome shotgun (WGS) entry which is preliminary data.</text>
</comment>
<sequence>MVRLLILLVFVQVVAAALALISCLSAEKGTVRALPRAAWVAVILLVPLVGWLAWFFAGRPLPAGRTTGWPGGTSFRAPAPAAPDDDPEFLRTIAERSRSPEHDLFRRWEEDLRDDAGRGRERDPRPGTPAGESGRPGVPRGPLRDGEPTAGDDPAGGDARDREGLHSRDGEPPLGEERPESR</sequence>
<evidence type="ECO:0000256" key="3">
    <source>
        <dbReference type="ARBA" id="ARBA00022692"/>
    </source>
</evidence>
<reference evidence="9 10" key="1">
    <citation type="submission" date="2019-02" db="EMBL/GenBank/DDBJ databases">
        <title>Draft genome sequences of novel Actinobacteria.</title>
        <authorList>
            <person name="Sahin N."/>
            <person name="Ay H."/>
            <person name="Saygin H."/>
        </authorList>
    </citation>
    <scope>NUCLEOTIDE SEQUENCE [LARGE SCALE GENOMIC DNA]</scope>
    <source>
        <strain evidence="9 10">JCM 30529</strain>
    </source>
</reference>
<evidence type="ECO:0000256" key="7">
    <source>
        <dbReference type="SAM" id="Phobius"/>
    </source>
</evidence>
<dbReference type="InterPro" id="IPR027379">
    <property type="entry name" value="CLS_N"/>
</dbReference>
<evidence type="ECO:0000256" key="6">
    <source>
        <dbReference type="SAM" id="MobiDB-lite"/>
    </source>
</evidence>
<name>A0ABY2DL33_9ACTN</name>
<feature type="region of interest" description="Disordered" evidence="6">
    <location>
        <begin position="69"/>
        <end position="182"/>
    </location>
</feature>